<dbReference type="PROSITE" id="PS51779">
    <property type="entry name" value="POTRA"/>
    <property type="match status" value="4"/>
</dbReference>
<evidence type="ECO:0000313" key="12">
    <source>
        <dbReference type="Proteomes" id="UP000254601"/>
    </source>
</evidence>
<keyword evidence="2 8" id="KW-1134">Transmembrane beta strand</keyword>
<comment type="function">
    <text evidence="8">Part of the outer membrane protein assembly complex, which is involved in assembly and insertion of beta-barrel proteins into the outer membrane.</text>
</comment>
<feature type="domain" description="POTRA" evidence="10">
    <location>
        <begin position="51"/>
        <end position="118"/>
    </location>
</feature>
<evidence type="ECO:0000256" key="7">
    <source>
        <dbReference type="ARBA" id="ARBA00023237"/>
    </source>
</evidence>
<dbReference type="Gene3D" id="3.10.20.310">
    <property type="entry name" value="membrane protein fhac"/>
    <property type="match status" value="5"/>
</dbReference>
<evidence type="ECO:0000256" key="5">
    <source>
        <dbReference type="ARBA" id="ARBA00022737"/>
    </source>
</evidence>
<feature type="domain" description="POTRA" evidence="10">
    <location>
        <begin position="202"/>
        <end position="290"/>
    </location>
</feature>
<evidence type="ECO:0000256" key="1">
    <source>
        <dbReference type="ARBA" id="ARBA00004370"/>
    </source>
</evidence>
<reference evidence="11 12" key="1">
    <citation type="submission" date="2018-06" db="EMBL/GenBank/DDBJ databases">
        <authorList>
            <consortium name="Pathogen Informatics"/>
            <person name="Doyle S."/>
        </authorList>
    </citation>
    <scope>NUCLEOTIDE SEQUENCE [LARGE SCALE GENOMIC DNA]</scope>
    <source>
        <strain evidence="11 12">NCTC13337</strain>
    </source>
</reference>
<protein>
    <recommendedName>
        <fullName evidence="8 9">Outer membrane protein assembly factor BamA</fullName>
    </recommendedName>
</protein>
<keyword evidence="3 8" id="KW-0812">Transmembrane</keyword>
<comment type="subcellular location">
    <subcellularLocation>
        <location evidence="8">Cell outer membrane</location>
    </subcellularLocation>
    <subcellularLocation>
        <location evidence="1">Membrane</location>
    </subcellularLocation>
</comment>
<dbReference type="Pfam" id="PF01103">
    <property type="entry name" value="Omp85"/>
    <property type="match status" value="1"/>
</dbReference>
<proteinExistence type="inferred from homology"/>
<evidence type="ECO:0000256" key="3">
    <source>
        <dbReference type="ARBA" id="ARBA00022692"/>
    </source>
</evidence>
<gene>
    <name evidence="8" type="primary">bamA</name>
    <name evidence="11" type="ORF">NCTC13337_02175</name>
</gene>
<keyword evidence="6 8" id="KW-0472">Membrane</keyword>
<dbReference type="PANTHER" id="PTHR12815">
    <property type="entry name" value="SORTING AND ASSEMBLY MACHINERY SAMM50 PROTEIN FAMILY MEMBER"/>
    <property type="match status" value="1"/>
</dbReference>
<evidence type="ECO:0000256" key="4">
    <source>
        <dbReference type="ARBA" id="ARBA00022729"/>
    </source>
</evidence>
<keyword evidence="5 8" id="KW-0677">Repeat</keyword>
<name>A0A380MWZ1_9GAMM</name>
<organism evidence="11 12">
    <name type="scientific">Suttonella ornithocola</name>
    <dbReference type="NCBI Taxonomy" id="279832"/>
    <lineage>
        <taxon>Bacteria</taxon>
        <taxon>Pseudomonadati</taxon>
        <taxon>Pseudomonadota</taxon>
        <taxon>Gammaproteobacteria</taxon>
        <taxon>Cardiobacteriales</taxon>
        <taxon>Cardiobacteriaceae</taxon>
        <taxon>Suttonella</taxon>
    </lineage>
</organism>
<dbReference type="Pfam" id="PF07244">
    <property type="entry name" value="POTRA"/>
    <property type="match status" value="4"/>
</dbReference>
<dbReference type="PANTHER" id="PTHR12815:SF23">
    <property type="entry name" value="OUTER MEMBRANE PROTEIN ASSEMBLY FACTOR BAMA"/>
    <property type="match status" value="1"/>
</dbReference>
<evidence type="ECO:0000256" key="2">
    <source>
        <dbReference type="ARBA" id="ARBA00022452"/>
    </source>
</evidence>
<sequence length="789" mass="88888">MFKDLAQRFGLWYDAVSFFLEKAKHMIAFRPSFISSAIALCFTATAVADSFVVRDIRVEGLQRVSAGTVFNYLPVKVGEKIDLANSAKAVTDLYASNLFSNINLARDGNVLVVQVKEYPVISSIELSGNTTLNSSNIKEAFAKSGFAEGQAFNPAMLQEIENELYKQYQVLNKYQIKITPTVTNLPRGRVAIKFDISEGRTAQIKDITFIGNKVYSNSRLRKLLDTSTTGWLSFMSKNDQINGEKLQQDLKRLSDFYHDRGFYDFKIISTHTSLSSDKTKAFLTITLQEGQPYIIKDYTLSGNLVIPEAEIRQLIKIKSNDVYNRKDIETSVDAIKTRLADEGYAQADVNIIPDIDKLTRQIMVNLVIVPGNRIMVRRIEFIDNQKSYDSVLRRELRQQEMTPYSASDIERSEQRIRRLPQVEQIDKTLVPVKGHPDQVDIVYTIKERSTSYIQGGVGYGQSSGALFNIEYTDDNFFGSGNRFNINFGKGSYQETYGLNFTNPYFTDDGISASFEFNYAKYDYDDGDLSDWTSDNLSAIVTFGYPISEYQNIYLGGGYRQVKIHTGKEVATEISDYLKENGSKYDEYVLKGSWVRDTTDDAYLPTVGTRNAISIEGTTPGSDLTYYRTEYKNRSYFSSGNPDSLVFSLHGNISYGNGYGNTKGGLPFYRHYYAGGIDTIRGYKYGSVGPRYKNGDYAGGDFRVIGGAELIMPISFNERSRNLRVGAFVDGGYVWSKFDDAKAKDIRYSAGVFINWISPIGPLNLSYGVPLNKKEGDKRESFQFTLGTSF</sequence>
<keyword evidence="4 8" id="KW-0732">Signal</keyword>
<keyword evidence="12" id="KW-1185">Reference proteome</keyword>
<dbReference type="InterPro" id="IPR023707">
    <property type="entry name" value="OM_assembly_BamA"/>
</dbReference>
<comment type="subunit">
    <text evidence="8">Part of the Bam complex.</text>
</comment>
<dbReference type="InterPro" id="IPR000184">
    <property type="entry name" value="Bac_surfAg_D15"/>
</dbReference>
<dbReference type="GO" id="GO:0043165">
    <property type="term" value="P:Gram-negative-bacterium-type cell outer membrane assembly"/>
    <property type="evidence" value="ECO:0007669"/>
    <property type="project" value="UniProtKB-UniRule"/>
</dbReference>
<feature type="domain" description="POTRA" evidence="10">
    <location>
        <begin position="374"/>
        <end position="448"/>
    </location>
</feature>
<evidence type="ECO:0000256" key="6">
    <source>
        <dbReference type="ARBA" id="ARBA00023136"/>
    </source>
</evidence>
<dbReference type="InterPro" id="IPR039910">
    <property type="entry name" value="D15-like"/>
</dbReference>
<dbReference type="Proteomes" id="UP000254601">
    <property type="component" value="Unassembled WGS sequence"/>
</dbReference>
<keyword evidence="7 8" id="KW-0998">Cell outer membrane</keyword>
<dbReference type="NCBIfam" id="TIGR03303">
    <property type="entry name" value="OM_YaeT"/>
    <property type="match status" value="1"/>
</dbReference>
<dbReference type="RefSeq" id="WP_249023954.1">
    <property type="nucleotide sequence ID" value="NZ_LWHB01000131.1"/>
</dbReference>
<feature type="domain" description="POTRA" evidence="10">
    <location>
        <begin position="293"/>
        <end position="371"/>
    </location>
</feature>
<evidence type="ECO:0000256" key="9">
    <source>
        <dbReference type="NCBIfam" id="TIGR03303"/>
    </source>
</evidence>
<dbReference type="HAMAP" id="MF_01430">
    <property type="entry name" value="OM_assembly_BamA"/>
    <property type="match status" value="1"/>
</dbReference>
<dbReference type="PIRSF" id="PIRSF006076">
    <property type="entry name" value="OM_assembly_OMP85"/>
    <property type="match status" value="1"/>
</dbReference>
<dbReference type="InterPro" id="IPR034746">
    <property type="entry name" value="POTRA"/>
</dbReference>
<dbReference type="EMBL" id="UHIC01000001">
    <property type="protein sequence ID" value="SUO97120.1"/>
    <property type="molecule type" value="Genomic_DNA"/>
</dbReference>
<dbReference type="InterPro" id="IPR010827">
    <property type="entry name" value="BamA/TamA_POTRA"/>
</dbReference>
<dbReference type="GO" id="GO:0051205">
    <property type="term" value="P:protein insertion into membrane"/>
    <property type="evidence" value="ECO:0007669"/>
    <property type="project" value="UniProtKB-UniRule"/>
</dbReference>
<evidence type="ECO:0000313" key="11">
    <source>
        <dbReference type="EMBL" id="SUO97120.1"/>
    </source>
</evidence>
<dbReference type="Gene3D" id="2.40.160.50">
    <property type="entry name" value="membrane protein fhac: a member of the omp85/tpsb transporter family"/>
    <property type="match status" value="1"/>
</dbReference>
<evidence type="ECO:0000256" key="8">
    <source>
        <dbReference type="HAMAP-Rule" id="MF_01430"/>
    </source>
</evidence>
<dbReference type="AlphaFoldDB" id="A0A380MWZ1"/>
<evidence type="ECO:0000259" key="10">
    <source>
        <dbReference type="PROSITE" id="PS51779"/>
    </source>
</evidence>
<dbReference type="GO" id="GO:1990063">
    <property type="term" value="C:Bam protein complex"/>
    <property type="evidence" value="ECO:0007669"/>
    <property type="project" value="TreeGrafter"/>
</dbReference>
<comment type="similarity">
    <text evidence="8">Belongs to the BamA family.</text>
</comment>
<accession>A0A380MWZ1</accession>